<feature type="domain" description="MacB-like periplasmic core" evidence="9">
    <location>
        <begin position="11"/>
        <end position="237"/>
    </location>
</feature>
<keyword evidence="5 7" id="KW-0472">Membrane</keyword>
<feature type="transmembrane region" description="Helical" evidence="7">
    <location>
        <begin position="266"/>
        <end position="293"/>
    </location>
</feature>
<comment type="caution">
    <text evidence="10">The sequence shown here is derived from an EMBL/GenBank/DDBJ whole genome shotgun (WGS) entry which is preliminary data.</text>
</comment>
<dbReference type="InterPro" id="IPR025857">
    <property type="entry name" value="MacB_PCD"/>
</dbReference>
<dbReference type="Pfam" id="PF12704">
    <property type="entry name" value="MacB_PCD"/>
    <property type="match status" value="1"/>
</dbReference>
<evidence type="ECO:0000256" key="7">
    <source>
        <dbReference type="SAM" id="Phobius"/>
    </source>
</evidence>
<name>A0A0G1BJA8_9BACT</name>
<evidence type="ECO:0000313" key="11">
    <source>
        <dbReference type="Proteomes" id="UP000034320"/>
    </source>
</evidence>
<evidence type="ECO:0000256" key="5">
    <source>
        <dbReference type="ARBA" id="ARBA00023136"/>
    </source>
</evidence>
<dbReference type="PANTHER" id="PTHR30572:SF4">
    <property type="entry name" value="ABC TRANSPORTER PERMEASE YTRF"/>
    <property type="match status" value="1"/>
</dbReference>
<proteinExistence type="inferred from homology"/>
<evidence type="ECO:0000256" key="6">
    <source>
        <dbReference type="ARBA" id="ARBA00038076"/>
    </source>
</evidence>
<sequence length="374" mass="40874">MADLIRNKLRSFLTMLGIIIGISSVILLISLGLGLKMYIQEQFKALGSNLIIVMPGKMMSGGGASYQTAMMSGFKFEEKDVQALKKLDSLNTVVPLFSRVLDIASDKENKVYETIVSNEEIFDIMNMEIEFGRLYNKGDVSKRKKIAVLGFGPAEKLFGSAETALEKNVKIGNQTYKVVGVLEKKGGGGGVVPSIDDHVFIPHTAAISFNPGRKFMALYARAADEQNIEQTKNDIKEVMLKKYSDDDFSISDQKELLSSINSIFDIISLVLTGIAAISLIVGGVGILNIMYVSVAERTKEIGIRRAYGATRNDILVLFLTESALLSVLGGFIGLIIAQTAVLGIKQFFPAYIDLTSIILALAFNKIRTHFKSSC</sequence>
<keyword evidence="3 7" id="KW-0812">Transmembrane</keyword>
<dbReference type="Pfam" id="PF02687">
    <property type="entry name" value="FtsX"/>
    <property type="match status" value="1"/>
</dbReference>
<keyword evidence="4 7" id="KW-1133">Transmembrane helix</keyword>
<dbReference type="EMBL" id="LCDD01000018">
    <property type="protein sequence ID" value="KKS46361.1"/>
    <property type="molecule type" value="Genomic_DNA"/>
</dbReference>
<evidence type="ECO:0000313" key="10">
    <source>
        <dbReference type="EMBL" id="KKS46361.1"/>
    </source>
</evidence>
<evidence type="ECO:0000256" key="1">
    <source>
        <dbReference type="ARBA" id="ARBA00004651"/>
    </source>
</evidence>
<dbReference type="GO" id="GO:0022857">
    <property type="term" value="F:transmembrane transporter activity"/>
    <property type="evidence" value="ECO:0007669"/>
    <property type="project" value="TreeGrafter"/>
</dbReference>
<gene>
    <name evidence="10" type="ORF">UV09_C0018G0037</name>
</gene>
<organism evidence="10 11">
    <name type="scientific">Candidatus Gottesmanbacteria bacterium GW2011_GWA2_42_18</name>
    <dbReference type="NCBI Taxonomy" id="1618442"/>
    <lineage>
        <taxon>Bacteria</taxon>
        <taxon>Candidatus Gottesmaniibacteriota</taxon>
    </lineage>
</organism>
<dbReference type="GO" id="GO:0005524">
    <property type="term" value="F:ATP binding"/>
    <property type="evidence" value="ECO:0007669"/>
    <property type="project" value="UniProtKB-KW"/>
</dbReference>
<feature type="transmembrane region" description="Helical" evidence="7">
    <location>
        <begin position="12"/>
        <end position="35"/>
    </location>
</feature>
<keyword evidence="10" id="KW-0547">Nucleotide-binding</keyword>
<dbReference type="Proteomes" id="UP000034320">
    <property type="component" value="Unassembled WGS sequence"/>
</dbReference>
<protein>
    <submittedName>
        <fullName evidence="10">Macrolide export ATP-binding/permease protein MacB</fullName>
    </submittedName>
</protein>
<dbReference type="InterPro" id="IPR050250">
    <property type="entry name" value="Macrolide_Exporter_MacB"/>
</dbReference>
<dbReference type="GO" id="GO:0005886">
    <property type="term" value="C:plasma membrane"/>
    <property type="evidence" value="ECO:0007669"/>
    <property type="project" value="UniProtKB-SubCell"/>
</dbReference>
<keyword evidence="10" id="KW-0067">ATP-binding</keyword>
<keyword evidence="2" id="KW-1003">Cell membrane</keyword>
<evidence type="ECO:0000256" key="3">
    <source>
        <dbReference type="ARBA" id="ARBA00022692"/>
    </source>
</evidence>
<feature type="domain" description="ABC3 transporter permease C-terminal" evidence="8">
    <location>
        <begin position="274"/>
        <end position="362"/>
    </location>
</feature>
<comment type="similarity">
    <text evidence="6">Belongs to the ABC-4 integral membrane protein family.</text>
</comment>
<evidence type="ECO:0000259" key="9">
    <source>
        <dbReference type="Pfam" id="PF12704"/>
    </source>
</evidence>
<dbReference type="AlphaFoldDB" id="A0A0G1BJA8"/>
<evidence type="ECO:0000256" key="4">
    <source>
        <dbReference type="ARBA" id="ARBA00022989"/>
    </source>
</evidence>
<feature type="transmembrane region" description="Helical" evidence="7">
    <location>
        <begin position="343"/>
        <end position="363"/>
    </location>
</feature>
<feature type="transmembrane region" description="Helical" evidence="7">
    <location>
        <begin position="314"/>
        <end position="337"/>
    </location>
</feature>
<dbReference type="InterPro" id="IPR003838">
    <property type="entry name" value="ABC3_permease_C"/>
</dbReference>
<dbReference type="PANTHER" id="PTHR30572">
    <property type="entry name" value="MEMBRANE COMPONENT OF TRANSPORTER-RELATED"/>
    <property type="match status" value="1"/>
</dbReference>
<comment type="subcellular location">
    <subcellularLocation>
        <location evidence="1">Cell membrane</location>
        <topology evidence="1">Multi-pass membrane protein</topology>
    </subcellularLocation>
</comment>
<accession>A0A0G1BJA8</accession>
<reference evidence="10 11" key="1">
    <citation type="journal article" date="2015" name="Nature">
        <title>rRNA introns, odd ribosomes, and small enigmatic genomes across a large radiation of phyla.</title>
        <authorList>
            <person name="Brown C.T."/>
            <person name="Hug L.A."/>
            <person name="Thomas B.C."/>
            <person name="Sharon I."/>
            <person name="Castelle C.J."/>
            <person name="Singh A."/>
            <person name="Wilkins M.J."/>
            <person name="Williams K.H."/>
            <person name="Banfield J.F."/>
        </authorList>
    </citation>
    <scope>NUCLEOTIDE SEQUENCE [LARGE SCALE GENOMIC DNA]</scope>
</reference>
<evidence type="ECO:0000256" key="2">
    <source>
        <dbReference type="ARBA" id="ARBA00022475"/>
    </source>
</evidence>
<evidence type="ECO:0000259" key="8">
    <source>
        <dbReference type="Pfam" id="PF02687"/>
    </source>
</evidence>